<evidence type="ECO:0000256" key="9">
    <source>
        <dbReference type="RuleBase" id="RU003640"/>
    </source>
</evidence>
<evidence type="ECO:0000256" key="2">
    <source>
        <dbReference type="ARBA" id="ARBA00008472"/>
    </source>
</evidence>
<keyword evidence="9 10" id="KW-0496">Mitochondrion</keyword>
<dbReference type="GO" id="GO:0031966">
    <property type="term" value="C:mitochondrial membrane"/>
    <property type="evidence" value="ECO:0007669"/>
    <property type="project" value="UniProtKB-SubCell"/>
</dbReference>
<keyword evidence="4 9" id="KW-0813">Transport</keyword>
<proteinExistence type="inferred from homology"/>
<dbReference type="AlphaFoldDB" id="A0A4Y5SJT4"/>
<evidence type="ECO:0000256" key="7">
    <source>
        <dbReference type="ARBA" id="ARBA00023136"/>
    </source>
</evidence>
<evidence type="ECO:0000256" key="8">
    <source>
        <dbReference type="ARBA" id="ARBA00049551"/>
    </source>
</evidence>
<reference evidence="10" key="1">
    <citation type="submission" date="2018-08" db="EMBL/GenBank/DDBJ databases">
        <title>The complete mitochondrial genome of the Systolederus spicupennis.</title>
        <authorList>
            <person name="Zhang J.J."/>
        </authorList>
    </citation>
    <scope>NUCLEOTIDE SEQUENCE</scope>
</reference>
<keyword evidence="9" id="KW-1278">Translocase</keyword>
<comment type="function">
    <text evidence="9">Core subunit of the mitochondrial membrane respiratory chain NADH dehydrogenase (Complex I) which catalyzes electron transfer from NADH through the respiratory chain, using ubiquinone as an electron acceptor. Essential for the catalytic activity of complex I.</text>
</comment>
<dbReference type="InterPro" id="IPR000440">
    <property type="entry name" value="NADH_UbQ/plastoQ_OxRdtase_su3"/>
</dbReference>
<keyword evidence="5 9" id="KW-0812">Transmembrane</keyword>
<keyword evidence="9" id="KW-0249">Electron transport</keyword>
<keyword evidence="7 9" id="KW-0472">Membrane</keyword>
<feature type="transmembrane region" description="Helical" evidence="9">
    <location>
        <begin position="6"/>
        <end position="25"/>
    </location>
</feature>
<organism evidence="10">
    <name type="scientific">Systolederus spicupennis</name>
    <name type="common">Pygmy grasshopper</name>
    <dbReference type="NCBI Taxonomy" id="510019"/>
    <lineage>
        <taxon>Eukaryota</taxon>
        <taxon>Metazoa</taxon>
        <taxon>Ecdysozoa</taxon>
        <taxon>Arthropoda</taxon>
        <taxon>Hexapoda</taxon>
        <taxon>Insecta</taxon>
        <taxon>Pterygota</taxon>
        <taxon>Neoptera</taxon>
        <taxon>Polyneoptera</taxon>
        <taxon>Orthoptera</taxon>
        <taxon>Caelifera</taxon>
        <taxon>Acrididea</taxon>
        <taxon>Tetrigoidea</taxon>
        <taxon>Tetrigidae</taxon>
        <taxon>Metrodorinae</taxon>
        <taxon>Systolederus</taxon>
    </lineage>
</organism>
<dbReference type="Pfam" id="PF00507">
    <property type="entry name" value="Oxidored_q4"/>
    <property type="match status" value="1"/>
</dbReference>
<feature type="transmembrane region" description="Helical" evidence="9">
    <location>
        <begin position="57"/>
        <end position="81"/>
    </location>
</feature>
<dbReference type="InterPro" id="IPR038430">
    <property type="entry name" value="NDAH_ubi_oxred_su3_sf"/>
</dbReference>
<evidence type="ECO:0000313" key="10">
    <source>
        <dbReference type="EMBL" id="QDA23185.1"/>
    </source>
</evidence>
<keyword evidence="6 9" id="KW-1133">Transmembrane helix</keyword>
<dbReference type="PANTHER" id="PTHR11058">
    <property type="entry name" value="NADH-UBIQUINONE OXIDOREDUCTASE CHAIN 3"/>
    <property type="match status" value="1"/>
</dbReference>
<name>A0A4Y5SJT4_SYSSP</name>
<evidence type="ECO:0000256" key="1">
    <source>
        <dbReference type="ARBA" id="ARBA00004370"/>
    </source>
</evidence>
<accession>A0A4Y5SJT4</accession>
<gene>
    <name evidence="10" type="primary">ND3</name>
</gene>
<comment type="subcellular location">
    <subcellularLocation>
        <location evidence="1">Membrane</location>
    </subcellularLocation>
    <subcellularLocation>
        <location evidence="9">Mitochondrion membrane</location>
        <topology evidence="9">Multi-pass membrane protein</topology>
    </subcellularLocation>
</comment>
<evidence type="ECO:0000256" key="6">
    <source>
        <dbReference type="ARBA" id="ARBA00022989"/>
    </source>
</evidence>
<geneLocation type="mitochondrion" evidence="10"/>
<sequence length="117" mass="13743">MKSMLITMSSSLMIALLMIMLSMMISKKKNSNREKSSPFEWGFDPKTQARMPFSIQFFMISMLFLIFDIEIALMLPLIPIFKTSSLLYWWVSSSVFIMILLMGLYYEWNEGVLKWAN</sequence>
<dbReference type="Gene3D" id="1.20.58.1610">
    <property type="entry name" value="NADH:ubiquinone/plastoquinone oxidoreductase, chain 3"/>
    <property type="match status" value="1"/>
</dbReference>
<evidence type="ECO:0000256" key="4">
    <source>
        <dbReference type="ARBA" id="ARBA00022448"/>
    </source>
</evidence>
<keyword evidence="9" id="KW-0520">NAD</keyword>
<feature type="transmembrane region" description="Helical" evidence="9">
    <location>
        <begin position="87"/>
        <end position="106"/>
    </location>
</feature>
<evidence type="ECO:0000256" key="5">
    <source>
        <dbReference type="ARBA" id="ARBA00022692"/>
    </source>
</evidence>
<dbReference type="EMBL" id="MH791445">
    <property type="protein sequence ID" value="QDA23185.1"/>
    <property type="molecule type" value="Genomic_DNA"/>
</dbReference>
<dbReference type="GO" id="GO:0008137">
    <property type="term" value="F:NADH dehydrogenase (ubiquinone) activity"/>
    <property type="evidence" value="ECO:0007669"/>
    <property type="project" value="UniProtKB-UniRule"/>
</dbReference>
<protein>
    <recommendedName>
        <fullName evidence="3 9">NADH-ubiquinone oxidoreductase chain 3</fullName>
        <ecNumber evidence="9">7.1.1.2</ecNumber>
    </recommendedName>
</protein>
<keyword evidence="9" id="KW-0679">Respiratory chain</keyword>
<dbReference type="GO" id="GO:0030964">
    <property type="term" value="C:NADH dehydrogenase complex"/>
    <property type="evidence" value="ECO:0007669"/>
    <property type="project" value="TreeGrafter"/>
</dbReference>
<dbReference type="EC" id="7.1.1.2" evidence="9"/>
<keyword evidence="9" id="KW-0830">Ubiquinone</keyword>
<dbReference type="PANTHER" id="PTHR11058:SF9">
    <property type="entry name" value="NADH-UBIQUINONE OXIDOREDUCTASE CHAIN 3"/>
    <property type="match status" value="1"/>
</dbReference>
<comment type="similarity">
    <text evidence="2 9">Belongs to the complex I subunit 3 family.</text>
</comment>
<comment type="catalytic activity">
    <reaction evidence="8 9">
        <text>a ubiquinone + NADH + 5 H(+)(in) = a ubiquinol + NAD(+) + 4 H(+)(out)</text>
        <dbReference type="Rhea" id="RHEA:29091"/>
        <dbReference type="Rhea" id="RHEA-COMP:9565"/>
        <dbReference type="Rhea" id="RHEA-COMP:9566"/>
        <dbReference type="ChEBI" id="CHEBI:15378"/>
        <dbReference type="ChEBI" id="CHEBI:16389"/>
        <dbReference type="ChEBI" id="CHEBI:17976"/>
        <dbReference type="ChEBI" id="CHEBI:57540"/>
        <dbReference type="ChEBI" id="CHEBI:57945"/>
        <dbReference type="EC" id="7.1.1.2"/>
    </reaction>
</comment>
<evidence type="ECO:0000256" key="3">
    <source>
        <dbReference type="ARBA" id="ARBA00021007"/>
    </source>
</evidence>